<dbReference type="RefSeq" id="WP_088449852.1">
    <property type="nucleotide sequence ID" value="NZ_JACHXO010000002.1"/>
</dbReference>
<sequence>MSMHFVWGYMPNIAEGKDKMLQFWRQMSSLMRARLEGMAVVAYFPQTRSQQNTYNSALQDLADQLELGGEKRQPIVWKRFMLATLYEHTRHDPQFMEEWKAIDPVLLPDMDGDGLHLIALSTKPLTRELAGIFLNLCHSYGDERGVKWKPQSLGRQEAANDASAAQREAA</sequence>
<comment type="caution">
    <text evidence="2">The sequence shown here is derived from an EMBL/GenBank/DDBJ whole genome shotgun (WGS) entry which is preliminary data.</text>
</comment>
<gene>
    <name evidence="2" type="ORF">FHS28_001343</name>
</gene>
<evidence type="ECO:0000313" key="2">
    <source>
        <dbReference type="EMBL" id="MBB3193958.1"/>
    </source>
</evidence>
<dbReference type="SUPFAM" id="SSF103370">
    <property type="entry name" value="NinB"/>
    <property type="match status" value="1"/>
</dbReference>
<dbReference type="Pfam" id="PF05772">
    <property type="entry name" value="NinB"/>
    <property type="match status" value="1"/>
</dbReference>
<dbReference type="InterPro" id="IPR036619">
    <property type="entry name" value="NinB_sf"/>
</dbReference>
<dbReference type="InterPro" id="IPR008711">
    <property type="entry name" value="Recombinase_NinB"/>
</dbReference>
<name>A0ABR6GPB3_9BURK</name>
<dbReference type="Proteomes" id="UP000574369">
    <property type="component" value="Unassembled WGS sequence"/>
</dbReference>
<accession>A0ABR6GPB3</accession>
<proteinExistence type="predicted"/>
<keyword evidence="3" id="KW-1185">Reference proteome</keyword>
<protein>
    <submittedName>
        <fullName evidence="2">Uncharacterized protein</fullName>
    </submittedName>
</protein>
<dbReference type="Gene3D" id="1.10.3790.10">
    <property type="entry name" value="NinB"/>
    <property type="match status" value="1"/>
</dbReference>
<evidence type="ECO:0000256" key="1">
    <source>
        <dbReference type="SAM" id="MobiDB-lite"/>
    </source>
</evidence>
<feature type="region of interest" description="Disordered" evidence="1">
    <location>
        <begin position="149"/>
        <end position="170"/>
    </location>
</feature>
<reference evidence="2 3" key="1">
    <citation type="submission" date="2020-08" db="EMBL/GenBank/DDBJ databases">
        <title>Genomic Encyclopedia of Type Strains, Phase III (KMG-III): the genomes of soil and plant-associated and newly described type strains.</title>
        <authorList>
            <person name="Whitman W."/>
        </authorList>
    </citation>
    <scope>NUCLEOTIDE SEQUENCE [LARGE SCALE GENOMIC DNA]</scope>
    <source>
        <strain evidence="2 3">CECT 7247</strain>
    </source>
</reference>
<organism evidence="2 3">
    <name type="scientific">Roseateles terrae</name>
    <dbReference type="NCBI Taxonomy" id="431060"/>
    <lineage>
        <taxon>Bacteria</taxon>
        <taxon>Pseudomonadati</taxon>
        <taxon>Pseudomonadota</taxon>
        <taxon>Betaproteobacteria</taxon>
        <taxon>Burkholderiales</taxon>
        <taxon>Sphaerotilaceae</taxon>
        <taxon>Roseateles</taxon>
    </lineage>
</organism>
<evidence type="ECO:0000313" key="3">
    <source>
        <dbReference type="Proteomes" id="UP000574369"/>
    </source>
</evidence>
<dbReference type="EMBL" id="JACHXO010000002">
    <property type="protein sequence ID" value="MBB3193958.1"/>
    <property type="molecule type" value="Genomic_DNA"/>
</dbReference>